<dbReference type="SUPFAM" id="SSF88697">
    <property type="entry name" value="PUA domain-like"/>
    <property type="match status" value="1"/>
</dbReference>
<dbReference type="NCBIfam" id="NF008692">
    <property type="entry name" value="PRK11713.1-5"/>
    <property type="match status" value="1"/>
</dbReference>
<evidence type="ECO:0000259" key="13">
    <source>
        <dbReference type="Pfam" id="PF04452"/>
    </source>
</evidence>
<keyword evidence="9 12" id="KW-0949">S-adenosyl-L-methionine</keyword>
<evidence type="ECO:0000313" key="16">
    <source>
        <dbReference type="Proteomes" id="UP000292136"/>
    </source>
</evidence>
<keyword evidence="6 12" id="KW-0698">rRNA processing</keyword>
<comment type="caution">
    <text evidence="15">The sequence shown here is derived from an EMBL/GenBank/DDBJ whole genome shotgun (WGS) entry which is preliminary data.</text>
</comment>
<dbReference type="InterPro" id="IPR006700">
    <property type="entry name" value="RsmE"/>
</dbReference>
<comment type="subcellular location">
    <subcellularLocation>
        <location evidence="1 12">Cytoplasm</location>
    </subcellularLocation>
</comment>
<keyword evidence="7 12" id="KW-0489">Methyltransferase</keyword>
<dbReference type="NCBIfam" id="TIGR00046">
    <property type="entry name" value="RsmE family RNA methyltransferase"/>
    <property type="match status" value="1"/>
</dbReference>
<evidence type="ECO:0000256" key="12">
    <source>
        <dbReference type="PIRNR" id="PIRNR015601"/>
    </source>
</evidence>
<dbReference type="PANTHER" id="PTHR30027">
    <property type="entry name" value="RIBOSOMAL RNA SMALL SUBUNIT METHYLTRANSFERASE E"/>
    <property type="match status" value="1"/>
</dbReference>
<evidence type="ECO:0000256" key="8">
    <source>
        <dbReference type="ARBA" id="ARBA00022679"/>
    </source>
</evidence>
<evidence type="ECO:0000256" key="5">
    <source>
        <dbReference type="ARBA" id="ARBA00022490"/>
    </source>
</evidence>
<evidence type="ECO:0000256" key="3">
    <source>
        <dbReference type="ARBA" id="ARBA00012328"/>
    </source>
</evidence>
<evidence type="ECO:0000256" key="4">
    <source>
        <dbReference type="ARBA" id="ARBA00013673"/>
    </source>
</evidence>
<feature type="domain" description="Ribosomal RNA small subunit methyltransferase E PUA-like" evidence="14">
    <location>
        <begin position="28"/>
        <end position="69"/>
    </location>
</feature>
<dbReference type="Gene3D" id="3.40.1280.10">
    <property type="match status" value="1"/>
</dbReference>
<evidence type="ECO:0000256" key="10">
    <source>
        <dbReference type="ARBA" id="ARBA00025699"/>
    </source>
</evidence>
<comment type="similarity">
    <text evidence="2 12">Belongs to the RNA methyltransferase RsmE family.</text>
</comment>
<keyword evidence="5 12" id="KW-0963">Cytoplasm</keyword>
<dbReference type="EC" id="2.1.1.193" evidence="3 12"/>
<keyword evidence="16" id="KW-1185">Reference proteome</keyword>
<evidence type="ECO:0000256" key="2">
    <source>
        <dbReference type="ARBA" id="ARBA00005528"/>
    </source>
</evidence>
<dbReference type="EMBL" id="SHKM01000003">
    <property type="protein sequence ID" value="RZT75779.1"/>
    <property type="molecule type" value="Genomic_DNA"/>
</dbReference>
<proteinExistence type="inferred from homology"/>
<dbReference type="InterPro" id="IPR029026">
    <property type="entry name" value="tRNA_m1G_MTases_N"/>
</dbReference>
<sequence>MTDPRFFCSPEALSLSPGTSVDLPEGPARHAARVLRLQAGDGLILFDGRGGEYGACIEAVAKDRVRVRLGEHQPRECESPLALTLIQALQGGDKMDFTLQKAVELGVSRFQPVSSRRSVVRLDGERAAKRLEHWRGVAVSACEQCGRNRLPEVAPLLPLERALGQAESASRRLVLLPGAAVSLAAMAPPDGPVSLLVGAEGGLAPEEAEAAVAAGFTPVSLGPRVLRTETAGLAALAAIQALWGDFRGG</sequence>
<gene>
    <name evidence="15" type="ORF">EV678_2966</name>
</gene>
<dbReference type="RefSeq" id="WP_130460069.1">
    <property type="nucleotide sequence ID" value="NZ_SHKM01000003.1"/>
</dbReference>
<dbReference type="Proteomes" id="UP000292136">
    <property type="component" value="Unassembled WGS sequence"/>
</dbReference>
<dbReference type="CDD" id="cd18084">
    <property type="entry name" value="RsmE-like"/>
    <property type="match status" value="1"/>
</dbReference>
<dbReference type="Pfam" id="PF04452">
    <property type="entry name" value="Methyltrans_RNA"/>
    <property type="match status" value="1"/>
</dbReference>
<accession>A0ABY0IKR1</accession>
<dbReference type="InterPro" id="IPR046886">
    <property type="entry name" value="RsmE_MTase_dom"/>
</dbReference>
<reference evidence="15 16" key="1">
    <citation type="submission" date="2019-02" db="EMBL/GenBank/DDBJ databases">
        <title>Genomic Encyclopedia of Type Strains, Phase IV (KMG-IV): sequencing the most valuable type-strain genomes for metagenomic binning, comparative biology and taxonomic classification.</title>
        <authorList>
            <person name="Goeker M."/>
        </authorList>
    </citation>
    <scope>NUCLEOTIDE SEQUENCE [LARGE SCALE GENOMIC DNA]</scope>
    <source>
        <strain evidence="15 16">DSM 21223</strain>
    </source>
</reference>
<evidence type="ECO:0000259" key="14">
    <source>
        <dbReference type="Pfam" id="PF20260"/>
    </source>
</evidence>
<dbReference type="SUPFAM" id="SSF75217">
    <property type="entry name" value="alpha/beta knot"/>
    <property type="match status" value="1"/>
</dbReference>
<keyword evidence="8 12" id="KW-0808">Transferase</keyword>
<name>A0ABY0IKR1_9RHOO</name>
<dbReference type="PANTHER" id="PTHR30027:SF3">
    <property type="entry name" value="16S RRNA (URACIL(1498)-N(3))-METHYLTRANSFERASE"/>
    <property type="match status" value="1"/>
</dbReference>
<dbReference type="InterPro" id="IPR029028">
    <property type="entry name" value="Alpha/beta_knot_MTases"/>
</dbReference>
<evidence type="ECO:0000256" key="7">
    <source>
        <dbReference type="ARBA" id="ARBA00022603"/>
    </source>
</evidence>
<dbReference type="InterPro" id="IPR046887">
    <property type="entry name" value="RsmE_PUA-like"/>
</dbReference>
<feature type="domain" description="Ribosomal RNA small subunit methyltransferase E methyltransferase" evidence="13">
    <location>
        <begin position="78"/>
        <end position="240"/>
    </location>
</feature>
<dbReference type="InterPro" id="IPR015947">
    <property type="entry name" value="PUA-like_sf"/>
</dbReference>
<comment type="catalytic activity">
    <reaction evidence="11 12">
        <text>uridine(1498) in 16S rRNA + S-adenosyl-L-methionine = N(3)-methyluridine(1498) in 16S rRNA + S-adenosyl-L-homocysteine + H(+)</text>
        <dbReference type="Rhea" id="RHEA:42920"/>
        <dbReference type="Rhea" id="RHEA-COMP:10283"/>
        <dbReference type="Rhea" id="RHEA-COMP:10284"/>
        <dbReference type="ChEBI" id="CHEBI:15378"/>
        <dbReference type="ChEBI" id="CHEBI:57856"/>
        <dbReference type="ChEBI" id="CHEBI:59789"/>
        <dbReference type="ChEBI" id="CHEBI:65315"/>
        <dbReference type="ChEBI" id="CHEBI:74502"/>
        <dbReference type="EC" id="2.1.1.193"/>
    </reaction>
</comment>
<evidence type="ECO:0000256" key="6">
    <source>
        <dbReference type="ARBA" id="ARBA00022552"/>
    </source>
</evidence>
<evidence type="ECO:0000256" key="9">
    <source>
        <dbReference type="ARBA" id="ARBA00022691"/>
    </source>
</evidence>
<evidence type="ECO:0000256" key="11">
    <source>
        <dbReference type="ARBA" id="ARBA00047944"/>
    </source>
</evidence>
<protein>
    <recommendedName>
        <fullName evidence="4 12">Ribosomal RNA small subunit methyltransferase E</fullName>
        <ecNumber evidence="3 12">2.1.1.193</ecNumber>
    </recommendedName>
</protein>
<dbReference type="PIRSF" id="PIRSF015601">
    <property type="entry name" value="MTase_slr0722"/>
    <property type="match status" value="1"/>
</dbReference>
<evidence type="ECO:0000313" key="15">
    <source>
        <dbReference type="EMBL" id="RZT75779.1"/>
    </source>
</evidence>
<organism evidence="15 16">
    <name type="scientific">Azospira oryzae</name>
    <dbReference type="NCBI Taxonomy" id="146939"/>
    <lineage>
        <taxon>Bacteria</taxon>
        <taxon>Pseudomonadati</taxon>
        <taxon>Pseudomonadota</taxon>
        <taxon>Betaproteobacteria</taxon>
        <taxon>Rhodocyclales</taxon>
        <taxon>Rhodocyclaceae</taxon>
        <taxon>Azospira</taxon>
    </lineage>
</organism>
<comment type="function">
    <text evidence="10 12">Specifically methylates the N3 position of the uracil ring of uridine 1498 (m3U1498) in 16S rRNA. Acts on the fully assembled 30S ribosomal subunit.</text>
</comment>
<evidence type="ECO:0000256" key="1">
    <source>
        <dbReference type="ARBA" id="ARBA00004496"/>
    </source>
</evidence>
<dbReference type="Pfam" id="PF20260">
    <property type="entry name" value="PUA_4"/>
    <property type="match status" value="1"/>
</dbReference>